<dbReference type="AlphaFoldDB" id="A0A382ACC4"/>
<dbReference type="InterPro" id="IPR013785">
    <property type="entry name" value="Aldolase_TIM"/>
</dbReference>
<proteinExistence type="predicted"/>
<dbReference type="CDD" id="cd01335">
    <property type="entry name" value="Radical_SAM"/>
    <property type="match status" value="1"/>
</dbReference>
<reference evidence="1" key="1">
    <citation type="submission" date="2018-05" db="EMBL/GenBank/DDBJ databases">
        <authorList>
            <person name="Lanie J.A."/>
            <person name="Ng W.-L."/>
            <person name="Kazmierczak K.M."/>
            <person name="Andrzejewski T.M."/>
            <person name="Davidsen T.M."/>
            <person name="Wayne K.J."/>
            <person name="Tettelin H."/>
            <person name="Glass J.I."/>
            <person name="Rusch D."/>
            <person name="Podicherti R."/>
            <person name="Tsui H.-C.T."/>
            <person name="Winkler M.E."/>
        </authorList>
    </citation>
    <scope>NUCLEOTIDE SEQUENCE</scope>
</reference>
<dbReference type="InterPro" id="IPR058240">
    <property type="entry name" value="rSAM_sf"/>
</dbReference>
<dbReference type="Gene3D" id="3.20.20.70">
    <property type="entry name" value="Aldolase class I"/>
    <property type="match status" value="1"/>
</dbReference>
<organism evidence="1">
    <name type="scientific">marine metagenome</name>
    <dbReference type="NCBI Taxonomy" id="408172"/>
    <lineage>
        <taxon>unclassified sequences</taxon>
        <taxon>metagenomes</taxon>
        <taxon>ecological metagenomes</taxon>
    </lineage>
</organism>
<gene>
    <name evidence="1" type="ORF">METZ01_LOCUS151903</name>
</gene>
<name>A0A382ACC4_9ZZZZ</name>
<evidence type="ECO:0000313" key="1">
    <source>
        <dbReference type="EMBL" id="SVA99049.1"/>
    </source>
</evidence>
<evidence type="ECO:0008006" key="2">
    <source>
        <dbReference type="Google" id="ProtNLM"/>
    </source>
</evidence>
<protein>
    <recommendedName>
        <fullName evidence="2">Radical SAM core domain-containing protein</fullName>
    </recommendedName>
</protein>
<dbReference type="SUPFAM" id="SSF102114">
    <property type="entry name" value="Radical SAM enzymes"/>
    <property type="match status" value="1"/>
</dbReference>
<accession>A0A382ACC4</accession>
<feature type="non-terminal residue" evidence="1">
    <location>
        <position position="90"/>
    </location>
</feature>
<dbReference type="EMBL" id="UINC01024761">
    <property type="protein sequence ID" value="SVA99049.1"/>
    <property type="molecule type" value="Genomic_DNA"/>
</dbReference>
<sequence length="90" mass="10531">MKWFDVDFIKQLNHFSMCGNLGDPMIAEDTLEIFNYLYEHNPHMGLQMHTNGSGRSIEWWQALAKINVTVIFGIDGLKDTHSLYRINTNW</sequence>